<protein>
    <submittedName>
        <fullName evidence="3">Polyphosphate glucokinase</fullName>
    </submittedName>
</protein>
<evidence type="ECO:0000256" key="1">
    <source>
        <dbReference type="ARBA" id="ARBA00006479"/>
    </source>
</evidence>
<dbReference type="AlphaFoldDB" id="M2WD91"/>
<evidence type="ECO:0000256" key="2">
    <source>
        <dbReference type="SAM" id="MobiDB-lite"/>
    </source>
</evidence>
<name>M2WD91_9MICC</name>
<dbReference type="RefSeq" id="WP_006214848.1">
    <property type="nucleotide sequence ID" value="NZ_ANHZ02000014.1"/>
</dbReference>
<dbReference type="PANTHER" id="PTHR18964:SF146">
    <property type="entry name" value="POLYPHOSPHATE GLUCOKINASE"/>
    <property type="match status" value="1"/>
</dbReference>
<feature type="compositionally biased region" description="Basic and acidic residues" evidence="2">
    <location>
        <begin position="9"/>
        <end position="29"/>
    </location>
</feature>
<dbReference type="InterPro" id="IPR000600">
    <property type="entry name" value="ROK"/>
</dbReference>
<organism evidence="3 4">
    <name type="scientific">Kocuria palustris PEL</name>
    <dbReference type="NCBI Taxonomy" id="1236550"/>
    <lineage>
        <taxon>Bacteria</taxon>
        <taxon>Bacillati</taxon>
        <taxon>Actinomycetota</taxon>
        <taxon>Actinomycetes</taxon>
        <taxon>Micrococcales</taxon>
        <taxon>Micrococcaceae</taxon>
        <taxon>Kocuria</taxon>
    </lineage>
</organism>
<sequence>MAAKKTHAKPAEKITAEDVVKDSGVRDDDTTPPAPSAGSASSARRFIGIDVGGTGIKGGIVDLEVGDLIGERYRIPTPQPATPEAVGKVIGEIVAVLQDREGAPEPGSPIGVIVPSIVKNGVTKLAANIDESWVGANIAETFSETLGRPIAALNDADGAGLAEARYGAGRGVDGLVIMLTLGTGIGAALIMDGHLVPNAELGHLELDGHDAETRASAVARERQELSFKKWATHRLQPYFEHVQMLFSPDLFVVGGGVSKKSDKFLPLLELETPVEVAQLRNNAGIVGAALWAEEDQRRHAAG</sequence>
<dbReference type="Proteomes" id="UP000009877">
    <property type="component" value="Unassembled WGS sequence"/>
</dbReference>
<feature type="region of interest" description="Disordered" evidence="2">
    <location>
        <begin position="1"/>
        <end position="41"/>
    </location>
</feature>
<dbReference type="SUPFAM" id="SSF53067">
    <property type="entry name" value="Actin-like ATPase domain"/>
    <property type="match status" value="1"/>
</dbReference>
<comment type="similarity">
    <text evidence="1">Belongs to the ROK (NagC/XylR) family.</text>
</comment>
<dbReference type="CDD" id="cd24058">
    <property type="entry name" value="ASKHA_NBD_ROK_PPGK"/>
    <property type="match status" value="1"/>
</dbReference>
<dbReference type="Gene3D" id="3.30.420.40">
    <property type="match status" value="2"/>
</dbReference>
<comment type="caution">
    <text evidence="3">The sequence shown here is derived from an EMBL/GenBank/DDBJ whole genome shotgun (WGS) entry which is preliminary data.</text>
</comment>
<dbReference type="PANTHER" id="PTHR18964">
    <property type="entry name" value="ROK (REPRESSOR, ORF, KINASE) FAMILY"/>
    <property type="match status" value="1"/>
</dbReference>
<dbReference type="Pfam" id="PF00480">
    <property type="entry name" value="ROK"/>
    <property type="match status" value="1"/>
</dbReference>
<dbReference type="NCBIfam" id="NF045942">
    <property type="entry name" value="PolPhglucPhase"/>
    <property type="match status" value="1"/>
</dbReference>
<proteinExistence type="inferred from homology"/>
<accession>M2WD91</accession>
<gene>
    <name evidence="3" type="ORF">C884_00429</name>
</gene>
<dbReference type="EMBL" id="ANHZ02000014">
    <property type="protein sequence ID" value="EME36442.1"/>
    <property type="molecule type" value="Genomic_DNA"/>
</dbReference>
<keyword evidence="4" id="KW-1185">Reference proteome</keyword>
<evidence type="ECO:0000313" key="4">
    <source>
        <dbReference type="Proteomes" id="UP000009877"/>
    </source>
</evidence>
<reference evidence="3 4" key="1">
    <citation type="journal article" date="2014" name="Genome Announc.">
        <title>Draft Genome Sequence of Kocuria palustris PEL.</title>
        <authorList>
            <person name="Sharma G."/>
            <person name="Khatri I."/>
            <person name="Subramanian S."/>
        </authorList>
    </citation>
    <scope>NUCLEOTIDE SEQUENCE [LARGE SCALE GENOMIC DNA]</scope>
    <source>
        <strain evidence="3 4">PEL</strain>
    </source>
</reference>
<evidence type="ECO:0000313" key="3">
    <source>
        <dbReference type="EMBL" id="EME36442.1"/>
    </source>
</evidence>
<dbReference type="InterPro" id="IPR043129">
    <property type="entry name" value="ATPase_NBD"/>
</dbReference>
<dbReference type="GO" id="GO:0016301">
    <property type="term" value="F:kinase activity"/>
    <property type="evidence" value="ECO:0007669"/>
    <property type="project" value="UniProtKB-KW"/>
</dbReference>
<dbReference type="STRING" id="71999.KPaMU14_07170"/>